<comment type="caution">
    <text evidence="3">The sequence shown here is derived from an EMBL/GenBank/DDBJ whole genome shotgun (WGS) entry which is preliminary data.</text>
</comment>
<evidence type="ECO:0000313" key="5">
    <source>
        <dbReference type="Proteomes" id="UP000517765"/>
    </source>
</evidence>
<accession>A0A5P0YU54</accession>
<dbReference type="AlphaFoldDB" id="A0A5P0YU54"/>
<evidence type="ECO:0000313" key="2">
    <source>
        <dbReference type="EMBL" id="MBB1258929.1"/>
    </source>
</evidence>
<dbReference type="Proteomes" id="UP000517765">
    <property type="component" value="Unassembled WGS sequence"/>
</dbReference>
<dbReference type="Proteomes" id="UP000320857">
    <property type="component" value="Unassembled WGS sequence"/>
</dbReference>
<dbReference type="OrthoDB" id="5504890at2"/>
<reference evidence="2" key="3">
    <citation type="journal article" name="Syst. Appl. Microbiol.">
        <title>Streptomyces alkaliterrae sp. nov., isolated from an alkaline soil, and emended descriptions of Streptomyces alkaliphilus, Streptomyces calidiresistens and Streptomyces durbertensis.</title>
        <authorList>
            <person name="Swiecimska M."/>
            <person name="Golinska P."/>
            <person name="Nouioui I."/>
            <person name="Wypij M."/>
            <person name="Rai M."/>
            <person name="Sangal V."/>
            <person name="Goodfellow M."/>
        </authorList>
    </citation>
    <scope>NUCLEOTIDE SEQUENCE</scope>
    <source>
        <strain evidence="2">OF8</strain>
    </source>
</reference>
<evidence type="ECO:0000313" key="4">
    <source>
        <dbReference type="Proteomes" id="UP000320857"/>
    </source>
</evidence>
<evidence type="ECO:0000256" key="1">
    <source>
        <dbReference type="SAM" id="Coils"/>
    </source>
</evidence>
<proteinExistence type="predicted"/>
<name>A0A5P0YU54_9ACTN</name>
<keyword evidence="4" id="KW-1185">Reference proteome</keyword>
<sequence length="156" mass="17621">MTVYLNDHLVGATAGVRLMERLERQAEDEQVAEELAQLAEEIDEDRATLLRLMRELDVPVRRFMIVAGRLGETLGRFKPNGRLLGNTEVRAVLELEMMVLGVQGKAALWRAVAELPEAREGRWPERLRELLERADRQAETLEKLRGAAVRKALAPG</sequence>
<dbReference type="EMBL" id="VJYK02000209">
    <property type="protein sequence ID" value="MQS03844.1"/>
    <property type="molecule type" value="Genomic_DNA"/>
</dbReference>
<evidence type="ECO:0000313" key="3">
    <source>
        <dbReference type="EMBL" id="MQS03844.1"/>
    </source>
</evidence>
<reference evidence="3 4" key="1">
    <citation type="submission" date="2019-10" db="EMBL/GenBank/DDBJ databases">
        <title>Streptomyces sp. nov., a novel actinobacterium isolated from alkaline environment.</title>
        <authorList>
            <person name="Golinska P."/>
        </authorList>
    </citation>
    <scope>NUCLEOTIDE SEQUENCE [LARGE SCALE GENOMIC DNA]</scope>
    <source>
        <strain evidence="3 4">OF1</strain>
    </source>
</reference>
<gene>
    <name evidence="3" type="ORF">FNX44_018590</name>
    <name evidence="2" type="ORF">H3147_08795</name>
</gene>
<reference evidence="5" key="2">
    <citation type="submission" date="2020-05" db="EMBL/GenBank/DDBJ databases">
        <title>Classification of alakaliphilic streptomycetes isolated from an alkaline soil next to Lonar Crater, India and a proposal for the recognition of Streptomyces alkaliterrae sp. nov.</title>
        <authorList>
            <person name="Golinska P."/>
        </authorList>
    </citation>
    <scope>NUCLEOTIDE SEQUENCE [LARGE SCALE GENOMIC DNA]</scope>
    <source>
        <strain evidence="5">OF8</strain>
    </source>
</reference>
<dbReference type="EMBL" id="JABJXA010000037">
    <property type="protein sequence ID" value="MBB1258929.1"/>
    <property type="molecule type" value="Genomic_DNA"/>
</dbReference>
<feature type="coiled-coil region" evidence="1">
    <location>
        <begin position="19"/>
        <end position="55"/>
    </location>
</feature>
<protein>
    <submittedName>
        <fullName evidence="3">Uncharacterized protein</fullName>
    </submittedName>
</protein>
<keyword evidence="1" id="KW-0175">Coiled coil</keyword>
<organism evidence="3 4">
    <name type="scientific">Streptomyces alkaliterrae</name>
    <dbReference type="NCBI Taxonomy" id="2213162"/>
    <lineage>
        <taxon>Bacteria</taxon>
        <taxon>Bacillati</taxon>
        <taxon>Actinomycetota</taxon>
        <taxon>Actinomycetes</taxon>
        <taxon>Kitasatosporales</taxon>
        <taxon>Streptomycetaceae</taxon>
        <taxon>Streptomyces</taxon>
    </lineage>
</organism>